<protein>
    <recommendedName>
        <fullName evidence="2">Heterokaryon incompatibility domain-containing protein</fullName>
    </recommendedName>
</protein>
<evidence type="ECO:0000259" key="2">
    <source>
        <dbReference type="Pfam" id="PF06985"/>
    </source>
</evidence>
<dbReference type="Pfam" id="PF06985">
    <property type="entry name" value="HET"/>
    <property type="match status" value="1"/>
</dbReference>
<reference evidence="3 4" key="1">
    <citation type="journal article" date="2023" name="G3 (Bethesda)">
        <title>A chromosome-level genome assembly of Zasmidium syzygii isolated from banana leaves.</title>
        <authorList>
            <person name="van Westerhoven A.C."/>
            <person name="Mehrabi R."/>
            <person name="Talebi R."/>
            <person name="Steentjes M.B.F."/>
            <person name="Corcolon B."/>
            <person name="Chong P.A."/>
            <person name="Kema G.H.J."/>
            <person name="Seidl M.F."/>
        </authorList>
    </citation>
    <scope>NUCLEOTIDE SEQUENCE [LARGE SCALE GENOMIC DNA]</scope>
    <source>
        <strain evidence="3 4">P124</strain>
    </source>
</reference>
<dbReference type="Proteomes" id="UP001305779">
    <property type="component" value="Unassembled WGS sequence"/>
</dbReference>
<name>A0ABR0EDM2_ZASCE</name>
<comment type="caution">
    <text evidence="3">The sequence shown here is derived from an EMBL/GenBank/DDBJ whole genome shotgun (WGS) entry which is preliminary data.</text>
</comment>
<sequence>MARHLTILNGSWRALRFAQIMGADCNGAYTALSYCWGPDRDLVLTHEAEERLRSGIAASDFPGTLRDAIYVTRQLRIPYIWIDALCIFQDQERQDSKDDWAREAGRMRDVYRGAVVTIEAASATRGGEGFLKERTSSKPYCALRWKNSADEPFVYLRPIVDIPDNQLLGTKIFTRAWTLQERLLAPRTISFGTQQISFECANGFVDETGRSSLLPRVTESYLSKDSMLQLRRDRSPMVKLWRFLSRTLGLPPVVTLWDAYNIGWSSQGELRVPGDYWATYYDYWRGVVERFTERQITSRQDRLPALSGLADEFQRATGGIYIAGMWKEELVESLAWTVNNLYNPDGEYRNYPGYIPPSNFVIGPYPESVKSPEYVAPSWSWASTQGRITFQQGIYQINRSIKRFAKIEKVKVEPKYSTDTLGALAGGSLILTAPFLPIPDPQLPCAEDYNLRTTPASNASSAAKTSRRNSGNTTNSIKTKNLRS</sequence>
<dbReference type="PANTHER" id="PTHR33112:SF16">
    <property type="entry name" value="HETEROKARYON INCOMPATIBILITY DOMAIN-CONTAINING PROTEIN"/>
    <property type="match status" value="1"/>
</dbReference>
<proteinExistence type="predicted"/>
<keyword evidence="4" id="KW-1185">Reference proteome</keyword>
<organism evidence="3 4">
    <name type="scientific">Zasmidium cellare</name>
    <name type="common">Wine cellar mold</name>
    <name type="synonym">Racodium cellare</name>
    <dbReference type="NCBI Taxonomy" id="395010"/>
    <lineage>
        <taxon>Eukaryota</taxon>
        <taxon>Fungi</taxon>
        <taxon>Dikarya</taxon>
        <taxon>Ascomycota</taxon>
        <taxon>Pezizomycotina</taxon>
        <taxon>Dothideomycetes</taxon>
        <taxon>Dothideomycetidae</taxon>
        <taxon>Mycosphaerellales</taxon>
        <taxon>Mycosphaerellaceae</taxon>
        <taxon>Zasmidium</taxon>
    </lineage>
</organism>
<evidence type="ECO:0000313" key="4">
    <source>
        <dbReference type="Proteomes" id="UP001305779"/>
    </source>
</evidence>
<feature type="region of interest" description="Disordered" evidence="1">
    <location>
        <begin position="454"/>
        <end position="484"/>
    </location>
</feature>
<dbReference type="PANTHER" id="PTHR33112">
    <property type="entry name" value="DOMAIN PROTEIN, PUTATIVE-RELATED"/>
    <property type="match status" value="1"/>
</dbReference>
<accession>A0ABR0EDM2</accession>
<gene>
    <name evidence="3" type="ORF">PRZ48_009675</name>
</gene>
<evidence type="ECO:0000313" key="3">
    <source>
        <dbReference type="EMBL" id="KAK4499163.1"/>
    </source>
</evidence>
<dbReference type="InterPro" id="IPR010730">
    <property type="entry name" value="HET"/>
</dbReference>
<feature type="domain" description="Heterokaryon incompatibility" evidence="2">
    <location>
        <begin position="29"/>
        <end position="181"/>
    </location>
</feature>
<dbReference type="EMBL" id="JAXOVC010000007">
    <property type="protein sequence ID" value="KAK4499163.1"/>
    <property type="molecule type" value="Genomic_DNA"/>
</dbReference>
<evidence type="ECO:0000256" key="1">
    <source>
        <dbReference type="SAM" id="MobiDB-lite"/>
    </source>
</evidence>